<comment type="caution">
    <text evidence="3">The sequence shown here is derived from an EMBL/GenBank/DDBJ whole genome shotgun (WGS) entry which is preliminary data.</text>
</comment>
<dbReference type="EMBL" id="CAMKVN010001524">
    <property type="protein sequence ID" value="CAI2176600.1"/>
    <property type="molecule type" value="Genomic_DNA"/>
</dbReference>
<accession>A0A9W4SRL2</accession>
<dbReference type="AlphaFoldDB" id="A0A9W4SRL2"/>
<gene>
    <name evidence="3" type="ORF">FWILDA_LOCUS7663</name>
</gene>
<dbReference type="Pfam" id="PF24681">
    <property type="entry name" value="Kelch_KLHDC2_KLHL20_DRC7"/>
    <property type="match status" value="1"/>
</dbReference>
<dbReference type="PANTHER" id="PTHR46093:SF18">
    <property type="entry name" value="FIBRONECTIN TYPE-III DOMAIN-CONTAINING PROTEIN"/>
    <property type="match status" value="1"/>
</dbReference>
<proteinExistence type="predicted"/>
<evidence type="ECO:0000256" key="1">
    <source>
        <dbReference type="ARBA" id="ARBA00022441"/>
    </source>
</evidence>
<dbReference type="Gene3D" id="2.120.10.80">
    <property type="entry name" value="Kelch-type beta propeller"/>
    <property type="match status" value="1"/>
</dbReference>
<dbReference type="PANTHER" id="PTHR46093">
    <property type="entry name" value="ACYL-COA-BINDING DOMAIN-CONTAINING PROTEIN 5"/>
    <property type="match status" value="1"/>
</dbReference>
<evidence type="ECO:0000256" key="2">
    <source>
        <dbReference type="ARBA" id="ARBA00022737"/>
    </source>
</evidence>
<protein>
    <submittedName>
        <fullName evidence="3">15543_t:CDS:1</fullName>
    </submittedName>
</protein>
<reference evidence="3" key="1">
    <citation type="submission" date="2022-08" db="EMBL/GenBank/DDBJ databases">
        <authorList>
            <person name="Kallberg Y."/>
            <person name="Tangrot J."/>
            <person name="Rosling A."/>
        </authorList>
    </citation>
    <scope>NUCLEOTIDE SEQUENCE</scope>
    <source>
        <strain evidence="3">Wild A</strain>
    </source>
</reference>
<evidence type="ECO:0000313" key="3">
    <source>
        <dbReference type="EMBL" id="CAI2176600.1"/>
    </source>
</evidence>
<dbReference type="SUPFAM" id="SSF117281">
    <property type="entry name" value="Kelch motif"/>
    <property type="match status" value="1"/>
</dbReference>
<dbReference type="Proteomes" id="UP001153678">
    <property type="component" value="Unassembled WGS sequence"/>
</dbReference>
<keyword evidence="2" id="KW-0677">Repeat</keyword>
<dbReference type="InterPro" id="IPR015915">
    <property type="entry name" value="Kelch-typ_b-propeller"/>
</dbReference>
<evidence type="ECO:0000313" key="4">
    <source>
        <dbReference type="Proteomes" id="UP001153678"/>
    </source>
</evidence>
<keyword evidence="4" id="KW-1185">Reference proteome</keyword>
<name>A0A9W4SRL2_9GLOM</name>
<dbReference type="OrthoDB" id="2442307at2759"/>
<keyword evidence="1" id="KW-0880">Kelch repeat</keyword>
<organism evidence="3 4">
    <name type="scientific">Funneliformis geosporum</name>
    <dbReference type="NCBI Taxonomy" id="1117311"/>
    <lineage>
        <taxon>Eukaryota</taxon>
        <taxon>Fungi</taxon>
        <taxon>Fungi incertae sedis</taxon>
        <taxon>Mucoromycota</taxon>
        <taxon>Glomeromycotina</taxon>
        <taxon>Glomeromycetes</taxon>
        <taxon>Glomerales</taxon>
        <taxon>Glomeraceae</taxon>
        <taxon>Funneliformis</taxon>
    </lineage>
</organism>
<sequence>MAFNSIINQRGIDYKMNLTGKDFFYLDVSEPFNTQHLNWQDLTSINTVPAHIGAASVRGGANNESLFLYGGIYDTNKDEMSLVYEFDTRRNTWLPQVISGNAIRKDSLKGIVDYNGKMYLFGGHSKDGTHYNDMIILDTIKLNWEVGSLINAPSPRSVYGATLLSNQQIIYLGR</sequence>